<dbReference type="Gene3D" id="3.20.80.10">
    <property type="entry name" value="Regulatory factor, effector binding domain"/>
    <property type="match status" value="1"/>
</dbReference>
<dbReference type="Proteomes" id="UP001215097">
    <property type="component" value="Chromosome"/>
</dbReference>
<dbReference type="EMBL" id="CP078075">
    <property type="protein sequence ID" value="WDM45138.1"/>
    <property type="molecule type" value="Genomic_DNA"/>
</dbReference>
<keyword evidence="2" id="KW-1185">Reference proteome</keyword>
<proteinExistence type="predicted"/>
<sequence>MAFDVSDGPRIEHRDEIPTVGIRLVTPFRGMLGVRDRLLDELFSWLEDHDLQVDGPFFLRLHQVDMAADMDIEVGVMGVAVHGDDRVRPGTAPAGDYALLAYRGSSLQANRMLLGWVDASERRFDADPSTGVWAGRFEILRTDPRVERRKTAWTTELAFLLAGE</sequence>
<evidence type="ECO:0000313" key="1">
    <source>
        <dbReference type="EMBL" id="WDM45138.1"/>
    </source>
</evidence>
<name>A0ABY7XVE2_MICLT</name>
<evidence type="ECO:0000313" key="2">
    <source>
        <dbReference type="Proteomes" id="UP001215097"/>
    </source>
</evidence>
<dbReference type="RefSeq" id="WP_282215303.1">
    <property type="nucleotide sequence ID" value="NZ_BAAAUN010000001.1"/>
</dbReference>
<protein>
    <submittedName>
        <fullName evidence="1">GyrI-like domain-containing protein</fullName>
    </submittedName>
</protein>
<reference evidence="1 2" key="1">
    <citation type="submission" date="2021-06" db="EMBL/GenBank/DDBJ databases">
        <title>Genome-based taxonomic framework of Microbacterium strains isolated from marine environment, the description of four new species and reclassification of four preexisting species.</title>
        <authorList>
            <person name="Lee S.D."/>
            <person name="Kim S.-M."/>
            <person name="Byeon Y.-S."/>
            <person name="Yang H.L."/>
            <person name="Kim I.S."/>
        </authorList>
    </citation>
    <scope>NUCLEOTIDE SEQUENCE [LARGE SCALE GENOMIC DNA]</scope>
    <source>
        <strain evidence="1 2">KACC 14465</strain>
    </source>
</reference>
<accession>A0ABY7XVE2</accession>
<gene>
    <name evidence="1" type="ORF">KV395_18615</name>
</gene>
<organism evidence="1 2">
    <name type="scientific">Microbacterium luteolum</name>
    <name type="common">Aureobacterium luteolum</name>
    <dbReference type="NCBI Taxonomy" id="69367"/>
    <lineage>
        <taxon>Bacteria</taxon>
        <taxon>Bacillati</taxon>
        <taxon>Actinomycetota</taxon>
        <taxon>Actinomycetes</taxon>
        <taxon>Micrococcales</taxon>
        <taxon>Microbacteriaceae</taxon>
        <taxon>Microbacterium</taxon>
    </lineage>
</organism>
<dbReference type="SUPFAM" id="SSF55136">
    <property type="entry name" value="Probable bacterial effector-binding domain"/>
    <property type="match status" value="1"/>
</dbReference>
<dbReference type="InterPro" id="IPR011256">
    <property type="entry name" value="Reg_factor_effector_dom_sf"/>
</dbReference>